<keyword evidence="3" id="KW-1185">Reference proteome</keyword>
<protein>
    <submittedName>
        <fullName evidence="2">Uncharacterized protein</fullName>
    </submittedName>
</protein>
<name>A0AAE0TET8_9BIVA</name>
<organism evidence="2 3">
    <name type="scientific">Potamilus streckersoni</name>
    <dbReference type="NCBI Taxonomy" id="2493646"/>
    <lineage>
        <taxon>Eukaryota</taxon>
        <taxon>Metazoa</taxon>
        <taxon>Spiralia</taxon>
        <taxon>Lophotrochozoa</taxon>
        <taxon>Mollusca</taxon>
        <taxon>Bivalvia</taxon>
        <taxon>Autobranchia</taxon>
        <taxon>Heteroconchia</taxon>
        <taxon>Palaeoheterodonta</taxon>
        <taxon>Unionida</taxon>
        <taxon>Unionoidea</taxon>
        <taxon>Unionidae</taxon>
        <taxon>Ambleminae</taxon>
        <taxon>Lampsilini</taxon>
        <taxon>Potamilus</taxon>
    </lineage>
</organism>
<accession>A0AAE0TET8</accession>
<keyword evidence="1" id="KW-0175">Coiled coil</keyword>
<feature type="coiled-coil region" evidence="1">
    <location>
        <begin position="7"/>
        <end position="54"/>
    </location>
</feature>
<comment type="caution">
    <text evidence="2">The sequence shown here is derived from an EMBL/GenBank/DDBJ whole genome shotgun (WGS) entry which is preliminary data.</text>
</comment>
<reference evidence="2" key="1">
    <citation type="journal article" date="2021" name="Genome Biol. Evol.">
        <title>A High-Quality Reference Genome for a Parasitic Bivalve with Doubly Uniparental Inheritance (Bivalvia: Unionida).</title>
        <authorList>
            <person name="Smith C.H."/>
        </authorList>
    </citation>
    <scope>NUCLEOTIDE SEQUENCE</scope>
    <source>
        <strain evidence="2">CHS0354</strain>
    </source>
</reference>
<reference evidence="2" key="3">
    <citation type="submission" date="2023-05" db="EMBL/GenBank/DDBJ databases">
        <authorList>
            <person name="Smith C.H."/>
        </authorList>
    </citation>
    <scope>NUCLEOTIDE SEQUENCE</scope>
    <source>
        <strain evidence="2">CHS0354</strain>
        <tissue evidence="2">Mantle</tissue>
    </source>
</reference>
<evidence type="ECO:0000256" key="1">
    <source>
        <dbReference type="SAM" id="Coils"/>
    </source>
</evidence>
<sequence>MDNFNENKRTDKQNQRLSKLKKIEEEEIKLQLRKVKEKDKLTSLQGKLEEIRRQENKGAEIRVGKFSDLYTKARAIQKVGIYMGRRKTLNVLIDDEGNTRKRKVKSCKNKKSNN</sequence>
<evidence type="ECO:0000313" key="3">
    <source>
        <dbReference type="Proteomes" id="UP001195483"/>
    </source>
</evidence>
<evidence type="ECO:0000313" key="2">
    <source>
        <dbReference type="EMBL" id="KAK3608598.1"/>
    </source>
</evidence>
<dbReference type="EMBL" id="JAEAOA010002356">
    <property type="protein sequence ID" value="KAK3608598.1"/>
    <property type="molecule type" value="Genomic_DNA"/>
</dbReference>
<dbReference type="Proteomes" id="UP001195483">
    <property type="component" value="Unassembled WGS sequence"/>
</dbReference>
<proteinExistence type="predicted"/>
<gene>
    <name evidence="2" type="ORF">CHS0354_042591</name>
</gene>
<dbReference type="AlphaFoldDB" id="A0AAE0TET8"/>
<reference evidence="2" key="2">
    <citation type="journal article" date="2021" name="Genome Biol. Evol.">
        <title>Developing a high-quality reference genome for a parasitic bivalve with doubly uniparental inheritance (Bivalvia: Unionida).</title>
        <authorList>
            <person name="Smith C.H."/>
        </authorList>
    </citation>
    <scope>NUCLEOTIDE SEQUENCE</scope>
    <source>
        <strain evidence="2">CHS0354</strain>
        <tissue evidence="2">Mantle</tissue>
    </source>
</reference>